<keyword evidence="2" id="KW-1185">Reference proteome</keyword>
<evidence type="ECO:0000313" key="1">
    <source>
        <dbReference type="EMBL" id="PAU73990.1"/>
    </source>
</evidence>
<dbReference type="AlphaFoldDB" id="A0A2A2EN94"/>
<comment type="caution">
    <text evidence="1">The sequence shown here is derived from an EMBL/GenBank/DDBJ whole genome shotgun (WGS) entry which is preliminary data.</text>
</comment>
<dbReference type="EMBL" id="NSKB01000018">
    <property type="protein sequence ID" value="PAU73990.1"/>
    <property type="molecule type" value="Genomic_DNA"/>
</dbReference>
<dbReference type="Proteomes" id="UP000217771">
    <property type="component" value="Unassembled WGS sequence"/>
</dbReference>
<protein>
    <submittedName>
        <fullName evidence="1">Uncharacterized protein</fullName>
    </submittedName>
</protein>
<sequence length="94" mass="10841">MENEVRFLLPFDFISKILATREGEEKIKEIILKHKVFGVEDFADGKKGGENILNMAFIEYILSKKIEPIAEIWKSSGQRDIIFLSRINIASIKK</sequence>
<name>A0A2A2EN94_9GAMM</name>
<accession>A0A2A2EN94</accession>
<evidence type="ECO:0000313" key="2">
    <source>
        <dbReference type="Proteomes" id="UP000217771"/>
    </source>
</evidence>
<reference evidence="1 2" key="1">
    <citation type="submission" date="2017-08" db="EMBL/GenBank/DDBJ databases">
        <title>Halomonas alkalisoli sp. nov., isolated from saline alkaline soil.</title>
        <authorList>
            <person name="Wang D."/>
            <person name="Zhang G."/>
        </authorList>
    </citation>
    <scope>NUCLEOTIDE SEQUENCE [LARGE SCALE GENOMIC DNA]</scope>
    <source>
        <strain evidence="1 2">WRN001</strain>
    </source>
</reference>
<proteinExistence type="predicted"/>
<gene>
    <name evidence="1" type="ORF">CK498_24810</name>
</gene>
<organism evidence="1 2">
    <name type="scientific">Halomonas salipaludis</name>
    <dbReference type="NCBI Taxonomy" id="2032625"/>
    <lineage>
        <taxon>Bacteria</taxon>
        <taxon>Pseudomonadati</taxon>
        <taxon>Pseudomonadota</taxon>
        <taxon>Gammaproteobacteria</taxon>
        <taxon>Oceanospirillales</taxon>
        <taxon>Halomonadaceae</taxon>
        <taxon>Halomonas</taxon>
    </lineage>
</organism>